<organism evidence="2 3">
    <name type="scientific">Plasmopara halstedii</name>
    <name type="common">Downy mildew of sunflower</name>
    <dbReference type="NCBI Taxonomy" id="4781"/>
    <lineage>
        <taxon>Eukaryota</taxon>
        <taxon>Sar</taxon>
        <taxon>Stramenopiles</taxon>
        <taxon>Oomycota</taxon>
        <taxon>Peronosporomycetes</taxon>
        <taxon>Peronosporales</taxon>
        <taxon>Peronosporaceae</taxon>
        <taxon>Plasmopara</taxon>
    </lineage>
</organism>
<feature type="region of interest" description="Disordered" evidence="1">
    <location>
        <begin position="1"/>
        <end position="22"/>
    </location>
</feature>
<dbReference type="Proteomes" id="UP000054928">
    <property type="component" value="Unassembled WGS sequence"/>
</dbReference>
<keyword evidence="3" id="KW-1185">Reference proteome</keyword>
<dbReference type="GeneID" id="36395190"/>
<sequence length="388" mass="42876">MSSHRWKLPHAAAASNEDSNGTSSISDIFADMLLVNEDLITAVAESQGEGDIDGLIAYQCVLHRDLMEMAKFVDSMFGVYSTNIISSDIFYLPSTKSSNELPPMVVDLTTEGASEVDPMLSNAKSELTMKKTAREKVQHGALLTAIEAEEKIRQTQRSKEQWIESRHRVLEEESASVILSQNLNDKLEVTTAKAGETQTQQGLAGIALANQLRAHQYVAEILENNAADSVPPMPHSNLMFASLLATLPSAFPAPSAHFYNQQYIKPATDRNSIPKIALPPARFMPNMLLAFPGAAPLMYYPQVVGGALTTPHRHPQLQTTLPVRHIASVRPPAKNPNLKRMCESCRKRHLSVRQCRLVFEHTDPEWQTGKLSSAVRQRKRKQSSPSSS</sequence>
<proteinExistence type="predicted"/>
<feature type="region of interest" description="Disordered" evidence="1">
    <location>
        <begin position="369"/>
        <end position="388"/>
    </location>
</feature>
<dbReference type="OrthoDB" id="78635at2759"/>
<dbReference type="EMBL" id="CCYD01000109">
    <property type="protein sequence ID" value="CEG35805.1"/>
    <property type="molecule type" value="Genomic_DNA"/>
</dbReference>
<name>A0A0P1A6N3_PLAHL</name>
<evidence type="ECO:0000256" key="1">
    <source>
        <dbReference type="SAM" id="MobiDB-lite"/>
    </source>
</evidence>
<dbReference type="RefSeq" id="XP_024572174.1">
    <property type="nucleotide sequence ID" value="XM_024728259.1"/>
</dbReference>
<protein>
    <submittedName>
        <fullName evidence="2">Uncharacterized protein</fullName>
    </submittedName>
</protein>
<evidence type="ECO:0000313" key="3">
    <source>
        <dbReference type="Proteomes" id="UP000054928"/>
    </source>
</evidence>
<evidence type="ECO:0000313" key="2">
    <source>
        <dbReference type="EMBL" id="CEG35805.1"/>
    </source>
</evidence>
<reference evidence="3" key="1">
    <citation type="submission" date="2014-09" db="EMBL/GenBank/DDBJ databases">
        <authorList>
            <person name="Sharma Rahul"/>
            <person name="Thines Marco"/>
        </authorList>
    </citation>
    <scope>NUCLEOTIDE SEQUENCE [LARGE SCALE GENOMIC DNA]</scope>
</reference>
<dbReference type="AlphaFoldDB" id="A0A0P1A6N3"/>
<dbReference type="OMA" id="IQATEHF"/>
<accession>A0A0P1A6N3</accession>